<keyword evidence="2" id="KW-1185">Reference proteome</keyword>
<evidence type="ECO:0000313" key="1">
    <source>
        <dbReference type="EMBL" id="ABY63011.1"/>
    </source>
</evidence>
<evidence type="ECO:0000313" key="2">
    <source>
        <dbReference type="Proteomes" id="UP000002421"/>
    </source>
</evidence>
<organismHost>
    <name type="scientific">Pseudomonas chlororaphis</name>
    <dbReference type="NCBI Taxonomy" id="587753"/>
</organismHost>
<dbReference type="KEGG" id="vg:6372404"/>
<sequence length="97" mass="11268">MRIQYTNPHKGQRYVNQPNVTACYLMRETDPDNQLFVSLPDERIIFEAINYDGKSLGYLGRYGLTPHKGEATVQQGHQNLVLYDCDNVKWIKKVTLH</sequence>
<dbReference type="Proteomes" id="UP000002421">
    <property type="component" value="Segment"/>
</dbReference>
<reference evidence="1 2" key="1">
    <citation type="journal article" date="2008" name="Virology">
        <title>Characterization of Pseudomonas chlororaphis myovirus 201varphi2-1 via genomic sequencing, mass spectrometry, and electron microscopy.</title>
        <authorList>
            <person name="Thomas J.A."/>
            <person name="Rolando M.R."/>
            <person name="Carroll C.A."/>
            <person name="Shen P.S."/>
            <person name="Belnap D.M."/>
            <person name="Weintraub S.T."/>
            <person name="Serwer P."/>
            <person name="Hardies S.C."/>
        </authorList>
    </citation>
    <scope>NUCLEOTIDE SEQUENCE</scope>
</reference>
<organism evidence="1 2">
    <name type="scientific">Pseudomonas phage 201phi2-1</name>
    <name type="common">Pseudomonas chlororaphis phage 201phi2-1</name>
    <dbReference type="NCBI Taxonomy" id="198110"/>
    <lineage>
        <taxon>Viruses</taxon>
        <taxon>Duplodnaviria</taxon>
        <taxon>Heunggongvirae</taxon>
        <taxon>Uroviricota</taxon>
        <taxon>Caudoviricetes</taxon>
        <taxon>Chimalliviridae</taxon>
        <taxon>Serwervirus</taxon>
        <taxon>Serwervirus 201phi21</taxon>
    </lineage>
</organism>
<protein>
    <submittedName>
        <fullName evidence="1">Uncharacterized protein</fullName>
    </submittedName>
</protein>
<proteinExistence type="predicted"/>
<dbReference type="RefSeq" id="YP_001956905.1">
    <property type="nucleotide sequence ID" value="NC_010821.1"/>
</dbReference>
<dbReference type="EMBL" id="EU197055">
    <property type="protein sequence ID" value="ABY63011.1"/>
    <property type="molecule type" value="Genomic_DNA"/>
</dbReference>
<name>B3FJ44_BP201</name>
<gene>
    <name evidence="1" type="ORF">201phi2-1p181</name>
</gene>
<accession>B3FJ44</accession>